<reference evidence="2" key="2">
    <citation type="submission" date="2020-11" db="EMBL/GenBank/DDBJ databases">
        <authorList>
            <person name="McCartney M.A."/>
            <person name="Auch B."/>
            <person name="Kono T."/>
            <person name="Mallez S."/>
            <person name="Becker A."/>
            <person name="Gohl D.M."/>
            <person name="Silverstein K.A.T."/>
            <person name="Koren S."/>
            <person name="Bechman K.B."/>
            <person name="Herman A."/>
            <person name="Abrahante J.E."/>
            <person name="Garbe J."/>
        </authorList>
    </citation>
    <scope>NUCLEOTIDE SEQUENCE</scope>
    <source>
        <strain evidence="2">Duluth1</strain>
        <tissue evidence="2">Whole animal</tissue>
    </source>
</reference>
<feature type="region of interest" description="Disordered" evidence="1">
    <location>
        <begin position="1"/>
        <end position="27"/>
    </location>
</feature>
<evidence type="ECO:0000313" key="2">
    <source>
        <dbReference type="EMBL" id="KAH3808346.1"/>
    </source>
</evidence>
<dbReference type="InterPro" id="IPR016024">
    <property type="entry name" value="ARM-type_fold"/>
</dbReference>
<dbReference type="Proteomes" id="UP000828390">
    <property type="component" value="Unassembled WGS sequence"/>
</dbReference>
<dbReference type="Pfam" id="PF18808">
    <property type="entry name" value="Importin_rep_4"/>
    <property type="match status" value="1"/>
</dbReference>
<dbReference type="Gene3D" id="1.25.10.10">
    <property type="entry name" value="Leucine-rich Repeat Variant"/>
    <property type="match status" value="1"/>
</dbReference>
<proteinExistence type="predicted"/>
<gene>
    <name evidence="2" type="ORF">DPMN_136699</name>
</gene>
<dbReference type="EMBL" id="JAIWYP010000006">
    <property type="protein sequence ID" value="KAH3808346.1"/>
    <property type="molecule type" value="Genomic_DNA"/>
</dbReference>
<dbReference type="GO" id="GO:0005634">
    <property type="term" value="C:nucleus"/>
    <property type="evidence" value="ECO:0007669"/>
    <property type="project" value="UniProtKB-SubCell"/>
</dbReference>
<evidence type="ECO:0000313" key="3">
    <source>
        <dbReference type="Proteomes" id="UP000828390"/>
    </source>
</evidence>
<sequence>MMVDLEDEEDWAVSDEVENEDDDSNAVAGESALDRLCCALTGVTMLQHILANIPQMLQNSRRL</sequence>
<name>A0A9D4G3U0_DREPO</name>
<accession>A0A9D4G3U0</accession>
<organism evidence="2 3">
    <name type="scientific">Dreissena polymorpha</name>
    <name type="common">Zebra mussel</name>
    <name type="synonym">Mytilus polymorpha</name>
    <dbReference type="NCBI Taxonomy" id="45954"/>
    <lineage>
        <taxon>Eukaryota</taxon>
        <taxon>Metazoa</taxon>
        <taxon>Spiralia</taxon>
        <taxon>Lophotrochozoa</taxon>
        <taxon>Mollusca</taxon>
        <taxon>Bivalvia</taxon>
        <taxon>Autobranchia</taxon>
        <taxon>Heteroconchia</taxon>
        <taxon>Euheterodonta</taxon>
        <taxon>Imparidentia</taxon>
        <taxon>Neoheterodontei</taxon>
        <taxon>Myida</taxon>
        <taxon>Dreissenoidea</taxon>
        <taxon>Dreissenidae</taxon>
        <taxon>Dreissena</taxon>
    </lineage>
</organism>
<protein>
    <submittedName>
        <fullName evidence="2">Uncharacterized protein</fullName>
    </submittedName>
</protein>
<dbReference type="AlphaFoldDB" id="A0A9D4G3U0"/>
<reference evidence="2" key="1">
    <citation type="journal article" date="2019" name="bioRxiv">
        <title>The Genome of the Zebra Mussel, Dreissena polymorpha: A Resource for Invasive Species Research.</title>
        <authorList>
            <person name="McCartney M.A."/>
            <person name="Auch B."/>
            <person name="Kono T."/>
            <person name="Mallez S."/>
            <person name="Zhang Y."/>
            <person name="Obille A."/>
            <person name="Becker A."/>
            <person name="Abrahante J.E."/>
            <person name="Garbe J."/>
            <person name="Badalamenti J.P."/>
            <person name="Herman A."/>
            <person name="Mangelson H."/>
            <person name="Liachko I."/>
            <person name="Sullivan S."/>
            <person name="Sone E.D."/>
            <person name="Koren S."/>
            <person name="Silverstein K.A.T."/>
            <person name="Beckman K.B."/>
            <person name="Gohl D.M."/>
        </authorList>
    </citation>
    <scope>NUCLEOTIDE SEQUENCE</scope>
    <source>
        <strain evidence="2">Duluth1</strain>
        <tissue evidence="2">Whole animal</tissue>
    </source>
</reference>
<evidence type="ECO:0000256" key="1">
    <source>
        <dbReference type="SAM" id="MobiDB-lite"/>
    </source>
</evidence>
<comment type="caution">
    <text evidence="2">The sequence shown here is derived from an EMBL/GenBank/DDBJ whole genome shotgun (WGS) entry which is preliminary data.</text>
</comment>
<keyword evidence="3" id="KW-1185">Reference proteome</keyword>
<feature type="compositionally biased region" description="Acidic residues" evidence="1">
    <location>
        <begin position="1"/>
        <end position="24"/>
    </location>
</feature>
<dbReference type="InterPro" id="IPR041653">
    <property type="entry name" value="Importin_rep_4"/>
</dbReference>
<dbReference type="InterPro" id="IPR011989">
    <property type="entry name" value="ARM-like"/>
</dbReference>
<dbReference type="SUPFAM" id="SSF48371">
    <property type="entry name" value="ARM repeat"/>
    <property type="match status" value="1"/>
</dbReference>